<feature type="domain" description="SnoaL-like" evidence="1">
    <location>
        <begin position="10"/>
        <end position="93"/>
    </location>
</feature>
<gene>
    <name evidence="2" type="ORF">EP51_16880</name>
</gene>
<dbReference type="RefSeq" id="WP_128639908.1">
    <property type="nucleotide sequence ID" value="NZ_CP008947.1"/>
</dbReference>
<sequence length="111" mass="12344">MRTTTTPEIVTRYFRAADAGDLDALTACFTEHGTVTDEGRTVRGRDGIRQWRRDLESKYTYTVEVTGTETVADDSYVVTTTVEGNFPGSPVELKYEFVLSDGLVDTLRIAP</sequence>
<reference evidence="2 3" key="1">
    <citation type="submission" date="2014-07" db="EMBL/GenBank/DDBJ databases">
        <title>Genome Sequence of Rhodococcus opacus Strain R7, a Biodegrader of Mono- and Polycyclic Aromatic Hydrocarbons.</title>
        <authorList>
            <person name="Di Gennaro P."/>
            <person name="Zampolli J."/>
            <person name="Presti I."/>
            <person name="Cappelletti M."/>
            <person name="D'Ursi P."/>
            <person name="Orro A."/>
            <person name="Mezzelani A."/>
            <person name="Milanesi L."/>
        </authorList>
    </citation>
    <scope>NUCLEOTIDE SEQUENCE [LARGE SCALE GENOMIC DNA]</scope>
    <source>
        <strain evidence="2 3">R7</strain>
    </source>
</reference>
<dbReference type="eggNOG" id="COG3631">
    <property type="taxonomic scope" value="Bacteria"/>
</dbReference>
<dbReference type="InterPro" id="IPR032710">
    <property type="entry name" value="NTF2-like_dom_sf"/>
</dbReference>
<dbReference type="SUPFAM" id="SSF54427">
    <property type="entry name" value="NTF2-like"/>
    <property type="match status" value="1"/>
</dbReference>
<organism evidence="2 3">
    <name type="scientific">Rhodococcus opacus</name>
    <name type="common">Nocardia opaca</name>
    <dbReference type="NCBI Taxonomy" id="37919"/>
    <lineage>
        <taxon>Bacteria</taxon>
        <taxon>Bacillati</taxon>
        <taxon>Actinomycetota</taxon>
        <taxon>Actinomycetes</taxon>
        <taxon>Mycobacteriales</taxon>
        <taxon>Nocardiaceae</taxon>
        <taxon>Rhodococcus</taxon>
    </lineage>
</organism>
<dbReference type="Pfam" id="PF12680">
    <property type="entry name" value="SnoaL_2"/>
    <property type="match status" value="1"/>
</dbReference>
<dbReference type="AlphaFoldDB" id="A0A076EJ37"/>
<dbReference type="Proteomes" id="UP000028488">
    <property type="component" value="Chromosome"/>
</dbReference>
<dbReference type="InterPro" id="IPR037401">
    <property type="entry name" value="SnoaL-like"/>
</dbReference>
<accession>A0A076EJ37</accession>
<proteinExistence type="predicted"/>
<dbReference type="Gene3D" id="3.10.450.50">
    <property type="match status" value="1"/>
</dbReference>
<dbReference type="EMBL" id="CP008947">
    <property type="protein sequence ID" value="AII06190.1"/>
    <property type="molecule type" value="Genomic_DNA"/>
</dbReference>
<protein>
    <recommendedName>
        <fullName evidence="1">SnoaL-like domain-containing protein</fullName>
    </recommendedName>
</protein>
<evidence type="ECO:0000313" key="2">
    <source>
        <dbReference type="EMBL" id="AII06190.1"/>
    </source>
</evidence>
<evidence type="ECO:0000313" key="3">
    <source>
        <dbReference type="Proteomes" id="UP000028488"/>
    </source>
</evidence>
<evidence type="ECO:0000259" key="1">
    <source>
        <dbReference type="Pfam" id="PF12680"/>
    </source>
</evidence>
<name>A0A076EJ37_RHOOP</name>